<dbReference type="Gene3D" id="3.90.105.10">
    <property type="entry name" value="Molybdopterin biosynthesis moea protein, domain 2"/>
    <property type="match status" value="1"/>
</dbReference>
<dbReference type="SUPFAM" id="SSF63882">
    <property type="entry name" value="MoeA N-terminal region -like"/>
    <property type="match status" value="1"/>
</dbReference>
<reference evidence="8 9" key="1">
    <citation type="submission" date="2014-04" db="EMBL/GenBank/DDBJ databases">
        <title>A comprehensive comparison of genomes of Erythrobacter spp. Strains.</title>
        <authorList>
            <person name="Zheng Q."/>
        </authorList>
    </citation>
    <scope>NUCLEOTIDE SEQUENCE [LARGE SCALE GENOMIC DNA]</scope>
    <source>
        <strain evidence="8 9">DSM 8509</strain>
    </source>
</reference>
<dbReference type="PANTHER" id="PTHR10192:SF5">
    <property type="entry name" value="GEPHYRIN"/>
    <property type="match status" value="1"/>
</dbReference>
<dbReference type="Pfam" id="PF03453">
    <property type="entry name" value="MoeA_N"/>
    <property type="match status" value="1"/>
</dbReference>
<dbReference type="OrthoDB" id="9804758at2"/>
<comment type="similarity">
    <text evidence="3 6">Belongs to the MoeA family.</text>
</comment>
<dbReference type="Pfam" id="PF00994">
    <property type="entry name" value="MoCF_biosynth"/>
    <property type="match status" value="1"/>
</dbReference>
<dbReference type="Gene3D" id="3.40.980.10">
    <property type="entry name" value="MoaB/Mog-like domain"/>
    <property type="match status" value="1"/>
</dbReference>
<keyword evidence="9" id="KW-1185">Reference proteome</keyword>
<dbReference type="EC" id="2.10.1.1" evidence="6"/>
<sequence>MNGPLALEEAQERLLALAPPVRIEEVSVDQAHGRVLAVDLRAARTQPPADLSAMDGYALSADADAHSDSGSGPWRIVGESRAGVPFGGALGPGEAVRISTGAHMPEGADRVLLQEDASVEEATLRAGEIPPPGRHVRKRGFDFEEGAQVLSAGSMLGPAQIALAIAAGHASCMVAAVPRIAVLDSGDELVRDPTRCGPGQIPASNGPMLAAQLAPLGVRAARLGPVADDMEALARALSQAEQADILVTSGGASVGDHDLLQDALKRWGADIAFWKVAIKPGKPLLVATRDRPDAPPQVIVGLPGNPVSSFVTAFLFVLPLVRAAMGAAEPLPHSLSVRTREDLPPGGKRREFLRAVMEGQQVRRCATQDSSALMALAGADCLIDRPAGADPVEAGEEVSVWSLRTG</sequence>
<dbReference type="KEGG" id="elq:Ga0102493_112446"/>
<dbReference type="PROSITE" id="PS01079">
    <property type="entry name" value="MOCF_BIOSYNTHESIS_2"/>
    <property type="match status" value="1"/>
</dbReference>
<keyword evidence="6" id="KW-0808">Transferase</keyword>
<dbReference type="GO" id="GO:0046872">
    <property type="term" value="F:metal ion binding"/>
    <property type="evidence" value="ECO:0007669"/>
    <property type="project" value="UniProtKB-UniRule"/>
</dbReference>
<organism evidence="8 9">
    <name type="scientific">Erythrobacter litoralis</name>
    <dbReference type="NCBI Taxonomy" id="39960"/>
    <lineage>
        <taxon>Bacteria</taxon>
        <taxon>Pseudomonadati</taxon>
        <taxon>Pseudomonadota</taxon>
        <taxon>Alphaproteobacteria</taxon>
        <taxon>Sphingomonadales</taxon>
        <taxon>Erythrobacteraceae</taxon>
        <taxon>Erythrobacter/Porphyrobacter group</taxon>
        <taxon>Erythrobacter</taxon>
    </lineage>
</organism>
<name>A0A074N4D2_9SPHN</name>
<dbReference type="SUPFAM" id="SSF63867">
    <property type="entry name" value="MoeA C-terminal domain-like"/>
    <property type="match status" value="1"/>
</dbReference>
<comment type="cofactor">
    <cofactor evidence="6">
        <name>Mg(2+)</name>
        <dbReference type="ChEBI" id="CHEBI:18420"/>
    </cofactor>
</comment>
<dbReference type="GO" id="GO:0061599">
    <property type="term" value="F:molybdopterin molybdotransferase activity"/>
    <property type="evidence" value="ECO:0007669"/>
    <property type="project" value="UniProtKB-UniRule"/>
</dbReference>
<gene>
    <name evidence="8" type="ORF">EH32_08095</name>
</gene>
<keyword evidence="6" id="KW-0460">Magnesium</keyword>
<dbReference type="SMART" id="SM00852">
    <property type="entry name" value="MoCF_biosynth"/>
    <property type="match status" value="1"/>
</dbReference>
<comment type="function">
    <text evidence="1 6">Catalyzes the insertion of molybdate into adenylated molybdopterin with the concomitant release of AMP.</text>
</comment>
<dbReference type="NCBIfam" id="NF045515">
    <property type="entry name" value="Glp_gephyrin"/>
    <property type="match status" value="1"/>
</dbReference>
<comment type="pathway">
    <text evidence="2 6">Cofactor biosynthesis; molybdopterin biosynthesis.</text>
</comment>
<proteinExistence type="inferred from homology"/>
<feature type="domain" description="MoaB/Mog" evidence="7">
    <location>
        <begin position="181"/>
        <end position="323"/>
    </location>
</feature>
<evidence type="ECO:0000256" key="1">
    <source>
        <dbReference type="ARBA" id="ARBA00002901"/>
    </source>
</evidence>
<dbReference type="GO" id="GO:0005829">
    <property type="term" value="C:cytosol"/>
    <property type="evidence" value="ECO:0007669"/>
    <property type="project" value="TreeGrafter"/>
</dbReference>
<evidence type="ECO:0000256" key="6">
    <source>
        <dbReference type="RuleBase" id="RU365090"/>
    </source>
</evidence>
<dbReference type="PATRIC" id="fig|39960.10.peg.1543"/>
<dbReference type="Gene3D" id="2.40.340.10">
    <property type="entry name" value="MoeA, C-terminal, domain IV"/>
    <property type="match status" value="1"/>
</dbReference>
<dbReference type="RefSeq" id="WP_034901629.1">
    <property type="nucleotide sequence ID" value="NZ_CP017057.1"/>
</dbReference>
<evidence type="ECO:0000256" key="2">
    <source>
        <dbReference type="ARBA" id="ARBA00005046"/>
    </source>
</evidence>
<dbReference type="Pfam" id="PF03454">
    <property type="entry name" value="MoeA_C"/>
    <property type="match status" value="1"/>
</dbReference>
<comment type="catalytic activity">
    <reaction evidence="5">
        <text>adenylyl-molybdopterin + molybdate = Mo-molybdopterin + AMP + H(+)</text>
        <dbReference type="Rhea" id="RHEA:35047"/>
        <dbReference type="ChEBI" id="CHEBI:15378"/>
        <dbReference type="ChEBI" id="CHEBI:36264"/>
        <dbReference type="ChEBI" id="CHEBI:62727"/>
        <dbReference type="ChEBI" id="CHEBI:71302"/>
        <dbReference type="ChEBI" id="CHEBI:456215"/>
        <dbReference type="EC" id="2.10.1.1"/>
    </reaction>
</comment>
<dbReference type="UniPathway" id="UPA00344"/>
<dbReference type="InterPro" id="IPR005111">
    <property type="entry name" value="MoeA_C_domain_IV"/>
</dbReference>
<evidence type="ECO:0000256" key="4">
    <source>
        <dbReference type="ARBA" id="ARBA00023150"/>
    </source>
</evidence>
<dbReference type="InterPro" id="IPR008284">
    <property type="entry name" value="MoCF_biosynth_CS"/>
</dbReference>
<dbReference type="InterPro" id="IPR036688">
    <property type="entry name" value="MoeA_C_domain_IV_sf"/>
</dbReference>
<comment type="caution">
    <text evidence="8">The sequence shown here is derived from an EMBL/GenBank/DDBJ whole genome shotgun (WGS) entry which is preliminary data.</text>
</comment>
<dbReference type="GO" id="GO:0006777">
    <property type="term" value="P:Mo-molybdopterin cofactor biosynthetic process"/>
    <property type="evidence" value="ECO:0007669"/>
    <property type="project" value="UniProtKB-UniRule"/>
</dbReference>
<evidence type="ECO:0000259" key="7">
    <source>
        <dbReference type="SMART" id="SM00852"/>
    </source>
</evidence>
<dbReference type="InterPro" id="IPR038987">
    <property type="entry name" value="MoeA-like"/>
</dbReference>
<evidence type="ECO:0000313" key="8">
    <source>
        <dbReference type="EMBL" id="KEO99053.1"/>
    </source>
</evidence>
<dbReference type="InterPro" id="IPR005110">
    <property type="entry name" value="MoeA_linker/N"/>
</dbReference>
<keyword evidence="6" id="KW-0479">Metal-binding</keyword>
<keyword evidence="4 6" id="KW-0501">Molybdenum cofactor biosynthesis</keyword>
<dbReference type="InterPro" id="IPR001453">
    <property type="entry name" value="MoaB/Mog_dom"/>
</dbReference>
<dbReference type="InterPro" id="IPR036135">
    <property type="entry name" value="MoeA_linker/N_sf"/>
</dbReference>
<dbReference type="AlphaFoldDB" id="A0A074N4D2"/>
<keyword evidence="6" id="KW-0500">Molybdenum</keyword>
<dbReference type="EMBL" id="JMIX01000003">
    <property type="protein sequence ID" value="KEO99053.1"/>
    <property type="molecule type" value="Genomic_DNA"/>
</dbReference>
<dbReference type="PANTHER" id="PTHR10192">
    <property type="entry name" value="MOLYBDOPTERIN BIOSYNTHESIS PROTEIN"/>
    <property type="match status" value="1"/>
</dbReference>
<accession>A0A074N4D2</accession>
<evidence type="ECO:0000256" key="5">
    <source>
        <dbReference type="ARBA" id="ARBA00047317"/>
    </source>
</evidence>
<protein>
    <recommendedName>
        <fullName evidence="6">Molybdopterin molybdenumtransferase</fullName>
        <ecNumber evidence="6">2.10.1.1</ecNumber>
    </recommendedName>
</protein>
<dbReference type="CDD" id="cd00887">
    <property type="entry name" value="MoeA"/>
    <property type="match status" value="1"/>
</dbReference>
<dbReference type="SUPFAM" id="SSF53218">
    <property type="entry name" value="Molybdenum cofactor biosynthesis proteins"/>
    <property type="match status" value="1"/>
</dbReference>
<evidence type="ECO:0000313" key="9">
    <source>
        <dbReference type="Proteomes" id="UP000027866"/>
    </source>
</evidence>
<dbReference type="Proteomes" id="UP000027866">
    <property type="component" value="Unassembled WGS sequence"/>
</dbReference>
<dbReference type="InterPro" id="IPR036425">
    <property type="entry name" value="MoaB/Mog-like_dom_sf"/>
</dbReference>
<dbReference type="Gene3D" id="2.170.190.11">
    <property type="entry name" value="Molybdopterin biosynthesis moea protein, domain 3"/>
    <property type="match status" value="1"/>
</dbReference>
<evidence type="ECO:0000256" key="3">
    <source>
        <dbReference type="ARBA" id="ARBA00010763"/>
    </source>
</evidence>